<evidence type="ECO:0000313" key="2">
    <source>
        <dbReference type="EMBL" id="KMS58666.1"/>
    </source>
</evidence>
<proteinExistence type="predicted"/>
<dbReference type="PATRIC" id="fig|1420583.3.peg.372"/>
<keyword evidence="3" id="KW-1185">Reference proteome</keyword>
<dbReference type="RefSeq" id="WP_169793900.1">
    <property type="nucleotide sequence ID" value="NZ_KQ130434.1"/>
</dbReference>
<gene>
    <name evidence="2" type="ORF">V473_01875</name>
</gene>
<feature type="domain" description="(+)RNA virus helicase C-terminal" evidence="1">
    <location>
        <begin position="6"/>
        <end position="42"/>
    </location>
</feature>
<dbReference type="AlphaFoldDB" id="A0A0J7Y421"/>
<protein>
    <recommendedName>
        <fullName evidence="1">(+)RNA virus helicase C-terminal domain-containing protein</fullName>
    </recommendedName>
</protein>
<dbReference type="InterPro" id="IPR027417">
    <property type="entry name" value="P-loop_NTPase"/>
</dbReference>
<evidence type="ECO:0000313" key="3">
    <source>
        <dbReference type="Proteomes" id="UP000052232"/>
    </source>
</evidence>
<dbReference type="SUPFAM" id="SSF52540">
    <property type="entry name" value="P-loop containing nucleoside triphosphate hydrolases"/>
    <property type="match status" value="1"/>
</dbReference>
<evidence type="ECO:0000259" key="1">
    <source>
        <dbReference type="Pfam" id="PF01443"/>
    </source>
</evidence>
<dbReference type="GO" id="GO:0005524">
    <property type="term" value="F:ATP binding"/>
    <property type="evidence" value="ECO:0007669"/>
    <property type="project" value="InterPro"/>
</dbReference>
<dbReference type="Pfam" id="PF01443">
    <property type="entry name" value="Viral_helicase1"/>
    <property type="match status" value="1"/>
</dbReference>
<name>A0A0J7Y421_9SPHN</name>
<comment type="caution">
    <text evidence="2">The sequence shown here is derived from an EMBL/GenBank/DDBJ whole genome shotgun (WGS) entry which is preliminary data.</text>
</comment>
<dbReference type="Proteomes" id="UP000052232">
    <property type="component" value="Unassembled WGS sequence"/>
</dbReference>
<dbReference type="STRING" id="1420583.V473_01875"/>
<sequence>MTRAVVVMGVAGCGKSILAQALAQHTQLGSSLAALASAWVTRDPTILPP</sequence>
<dbReference type="InterPro" id="IPR027351">
    <property type="entry name" value="(+)RNA_virus_helicase_core_dom"/>
</dbReference>
<reference evidence="2 3" key="1">
    <citation type="journal article" date="2015" name="G3 (Bethesda)">
        <title>Insights into Ongoing Evolution of the Hexachlorocyclohexane Catabolic Pathway from Comparative Genomics of Ten Sphingomonadaceae Strains.</title>
        <authorList>
            <person name="Pearce S.L."/>
            <person name="Oakeshott J.G."/>
            <person name="Pandey G."/>
        </authorList>
    </citation>
    <scope>NUCLEOTIDE SEQUENCE [LARGE SCALE GENOMIC DNA]</scope>
    <source>
        <strain evidence="2 3">LL01</strain>
    </source>
</reference>
<dbReference type="Gene3D" id="3.40.50.300">
    <property type="entry name" value="P-loop containing nucleotide triphosphate hydrolases"/>
    <property type="match status" value="1"/>
</dbReference>
<dbReference type="EMBL" id="JACT01000001">
    <property type="protein sequence ID" value="KMS58666.1"/>
    <property type="molecule type" value="Genomic_DNA"/>
</dbReference>
<accession>A0A0J7Y421</accession>
<organism evidence="2 3">
    <name type="scientific">Sphingobium cupriresistens LL01</name>
    <dbReference type="NCBI Taxonomy" id="1420583"/>
    <lineage>
        <taxon>Bacteria</taxon>
        <taxon>Pseudomonadati</taxon>
        <taxon>Pseudomonadota</taxon>
        <taxon>Alphaproteobacteria</taxon>
        <taxon>Sphingomonadales</taxon>
        <taxon>Sphingomonadaceae</taxon>
        <taxon>Sphingobium</taxon>
    </lineage>
</organism>